<evidence type="ECO:0000256" key="7">
    <source>
        <dbReference type="HAMAP-Rule" id="MF_01844"/>
    </source>
</evidence>
<keyword evidence="5 7" id="KW-0472">Membrane</keyword>
<dbReference type="EMBL" id="LT629802">
    <property type="protein sequence ID" value="SDU85639.1"/>
    <property type="molecule type" value="Genomic_DNA"/>
</dbReference>
<dbReference type="GO" id="GO:0006885">
    <property type="term" value="P:regulation of pH"/>
    <property type="evidence" value="ECO:0007669"/>
    <property type="project" value="UniProtKB-UniRule"/>
</dbReference>
<evidence type="ECO:0000256" key="4">
    <source>
        <dbReference type="ARBA" id="ARBA00022989"/>
    </source>
</evidence>
<keyword evidence="6 7" id="KW-0739">Sodium transport</keyword>
<dbReference type="HAMAP" id="MF_01844">
    <property type="entry name" value="NhaA"/>
    <property type="match status" value="1"/>
</dbReference>
<dbReference type="InterPro" id="IPR023171">
    <property type="entry name" value="Na/H_antiporter_dom_sf"/>
</dbReference>
<feature type="transmembrane region" description="Helical" evidence="7">
    <location>
        <begin position="320"/>
        <end position="339"/>
    </location>
</feature>
<name>A0A1H2LXH2_9PSED</name>
<proteinExistence type="inferred from homology"/>
<sequence>MPGNKPSSTVIPRPQVLTEKALSALERFSHIEALSGIALLIAAIIALVWANSTFAQSYIHLWHTPVTLGFGDASVSQSLHFLVNDGLMTIFFLVVGAEIRQEIHAGALASVKLALLPMGAALGGVLVPALIYLAINQGTEASSGWAVPTATDIAFAVGVLALLGKSIPAGVRVLLLALAIIDDIVAILIIAVFYTSNLDYTGIVVVLGGMLLVLMLQRMGIGNMLLYIVPGVVIWYGLLKTGVHPTLAGVILGLMSPVRSMPMREQPLETIQKNFHELVDRFSSKDNGAQAISKPLKQIRQAQREVLSPVQRIQTALHPWVAFGIMPLFALANAGVSFSGANLESALSQHVFIAVILALVVGKPLGVILASGLLVKSKLCQLPDDVTWSGVVLVGLLAGIGFTMSIFIAALAFEDASLLSAAKLSVLCASTAAAALGLSWGWIQRASRQKQAGKGS</sequence>
<dbReference type="PANTHER" id="PTHR30341:SF0">
    <property type="entry name" value="NA(+)_H(+) ANTIPORTER NHAA"/>
    <property type="match status" value="1"/>
</dbReference>
<evidence type="ECO:0000256" key="3">
    <source>
        <dbReference type="ARBA" id="ARBA00022692"/>
    </source>
</evidence>
<feature type="transmembrane region" description="Helical" evidence="7">
    <location>
        <begin position="145"/>
        <end position="164"/>
    </location>
</feature>
<keyword evidence="4 7" id="KW-1133">Transmembrane helix</keyword>
<dbReference type="NCBIfam" id="TIGR00773">
    <property type="entry name" value="NhaA"/>
    <property type="match status" value="1"/>
</dbReference>
<keyword evidence="2 7" id="KW-1003">Cell membrane</keyword>
<comment type="function">
    <text evidence="7">Na(+)/H(+) antiporter that extrudes sodium in exchange for external protons.</text>
</comment>
<dbReference type="RefSeq" id="WP_084379456.1">
    <property type="nucleotide sequence ID" value="NZ_LS483433.1"/>
</dbReference>
<protein>
    <recommendedName>
        <fullName evidence="7">Na(+)/H(+) antiporter NhaA</fullName>
    </recommendedName>
    <alternativeName>
        <fullName evidence="7">Sodium/proton antiporter NhaA</fullName>
    </alternativeName>
</protein>
<evidence type="ECO:0000256" key="5">
    <source>
        <dbReference type="ARBA" id="ARBA00023136"/>
    </source>
</evidence>
<keyword evidence="7" id="KW-0813">Transport</keyword>
<evidence type="ECO:0000313" key="8">
    <source>
        <dbReference type="EMBL" id="SDU85639.1"/>
    </source>
</evidence>
<feature type="transmembrane region" description="Helical" evidence="7">
    <location>
        <begin position="200"/>
        <end position="216"/>
    </location>
</feature>
<keyword evidence="3 7" id="KW-0812">Transmembrane</keyword>
<keyword evidence="7" id="KW-0050">Antiport</keyword>
<dbReference type="AlphaFoldDB" id="A0A1H2LXH2"/>
<evidence type="ECO:0000256" key="2">
    <source>
        <dbReference type="ARBA" id="ARBA00022475"/>
    </source>
</evidence>
<dbReference type="Pfam" id="PF06965">
    <property type="entry name" value="Na_H_antiport_1"/>
    <property type="match status" value="1"/>
</dbReference>
<feature type="transmembrane region" description="Helical" evidence="7">
    <location>
        <begin position="111"/>
        <end position="133"/>
    </location>
</feature>
<organism evidence="8 9">
    <name type="scientific">Pseudomonas mucidolens</name>
    <dbReference type="NCBI Taxonomy" id="46679"/>
    <lineage>
        <taxon>Bacteria</taxon>
        <taxon>Pseudomonadati</taxon>
        <taxon>Pseudomonadota</taxon>
        <taxon>Gammaproteobacteria</taxon>
        <taxon>Pseudomonadales</taxon>
        <taxon>Pseudomonadaceae</taxon>
        <taxon>Pseudomonas</taxon>
    </lineage>
</organism>
<feature type="transmembrane region" description="Helical" evidence="7">
    <location>
        <begin position="173"/>
        <end position="194"/>
    </location>
</feature>
<dbReference type="Gene3D" id="1.20.1530.10">
    <property type="entry name" value="Na+/H+ antiporter like domain"/>
    <property type="match status" value="1"/>
</dbReference>
<dbReference type="OrthoDB" id="9808135at2"/>
<comment type="similarity">
    <text evidence="7">Belongs to the NhaA Na(+)/H(+) (TC 2.A.33) antiporter family.</text>
</comment>
<evidence type="ECO:0000256" key="6">
    <source>
        <dbReference type="ARBA" id="ARBA00023201"/>
    </source>
</evidence>
<dbReference type="STRING" id="46679.SAMN05216202_0647"/>
<dbReference type="InterPro" id="IPR004670">
    <property type="entry name" value="NhaA"/>
</dbReference>
<dbReference type="PANTHER" id="PTHR30341">
    <property type="entry name" value="SODIUM ION/PROTON ANTIPORTER NHAA-RELATED"/>
    <property type="match status" value="1"/>
</dbReference>
<accession>A0A1H2LXH2</accession>
<gene>
    <name evidence="7" type="primary">nhaA</name>
    <name evidence="8" type="ORF">SAMN05216202_0647</name>
</gene>
<keyword evidence="7" id="KW-0406">Ion transport</keyword>
<dbReference type="GO" id="GO:0015385">
    <property type="term" value="F:sodium:proton antiporter activity"/>
    <property type="evidence" value="ECO:0007669"/>
    <property type="project" value="UniProtKB-UniRule"/>
</dbReference>
<comment type="catalytic activity">
    <reaction evidence="7">
        <text>Na(+)(in) + 2 H(+)(out) = Na(+)(out) + 2 H(+)(in)</text>
        <dbReference type="Rhea" id="RHEA:29251"/>
        <dbReference type="ChEBI" id="CHEBI:15378"/>
        <dbReference type="ChEBI" id="CHEBI:29101"/>
    </reaction>
</comment>
<keyword evidence="7" id="KW-0915">Sodium</keyword>
<keyword evidence="9" id="KW-1185">Reference proteome</keyword>
<comment type="subcellular location">
    <subcellularLocation>
        <location evidence="1">Cell inner membrane</location>
        <topology evidence="1">Multi-pass membrane protein</topology>
    </subcellularLocation>
    <subcellularLocation>
        <location evidence="7">Cell membrane</location>
        <topology evidence="7">Multi-pass membrane protein</topology>
    </subcellularLocation>
</comment>
<dbReference type="GO" id="GO:0005886">
    <property type="term" value="C:plasma membrane"/>
    <property type="evidence" value="ECO:0007669"/>
    <property type="project" value="UniProtKB-SubCell"/>
</dbReference>
<feature type="transmembrane region" description="Helical" evidence="7">
    <location>
        <begin position="351"/>
        <end position="375"/>
    </location>
</feature>
<evidence type="ECO:0000256" key="1">
    <source>
        <dbReference type="ARBA" id="ARBA00004429"/>
    </source>
</evidence>
<evidence type="ECO:0000313" key="9">
    <source>
        <dbReference type="Proteomes" id="UP000198600"/>
    </source>
</evidence>
<reference evidence="9" key="1">
    <citation type="submission" date="2016-10" db="EMBL/GenBank/DDBJ databases">
        <authorList>
            <person name="Varghese N."/>
            <person name="Submissions S."/>
        </authorList>
    </citation>
    <scope>NUCLEOTIDE SEQUENCE [LARGE SCALE GENOMIC DNA]</scope>
    <source>
        <strain evidence="9">LMG 2223</strain>
    </source>
</reference>
<feature type="transmembrane region" description="Helical" evidence="7">
    <location>
        <begin position="37"/>
        <end position="59"/>
    </location>
</feature>
<feature type="transmembrane region" description="Helical" evidence="7">
    <location>
        <begin position="387"/>
        <end position="412"/>
    </location>
</feature>
<feature type="transmembrane region" description="Helical" evidence="7">
    <location>
        <begin position="424"/>
        <end position="443"/>
    </location>
</feature>
<dbReference type="Proteomes" id="UP000198600">
    <property type="component" value="Chromosome I"/>
</dbReference>